<comment type="similarity">
    <text evidence="1">Belongs to the peptidase A1 family.</text>
</comment>
<name>A0A4D6L365_VIGUN</name>
<organism evidence="3 4">
    <name type="scientific">Vigna unguiculata</name>
    <name type="common">Cowpea</name>
    <dbReference type="NCBI Taxonomy" id="3917"/>
    <lineage>
        <taxon>Eukaryota</taxon>
        <taxon>Viridiplantae</taxon>
        <taxon>Streptophyta</taxon>
        <taxon>Embryophyta</taxon>
        <taxon>Tracheophyta</taxon>
        <taxon>Spermatophyta</taxon>
        <taxon>Magnoliopsida</taxon>
        <taxon>eudicotyledons</taxon>
        <taxon>Gunneridae</taxon>
        <taxon>Pentapetalae</taxon>
        <taxon>rosids</taxon>
        <taxon>fabids</taxon>
        <taxon>Fabales</taxon>
        <taxon>Fabaceae</taxon>
        <taxon>Papilionoideae</taxon>
        <taxon>50 kb inversion clade</taxon>
        <taxon>NPAAA clade</taxon>
        <taxon>indigoferoid/millettioid clade</taxon>
        <taxon>Phaseoleae</taxon>
        <taxon>Vigna</taxon>
    </lineage>
</organism>
<dbReference type="InterPro" id="IPR001969">
    <property type="entry name" value="Aspartic_peptidase_AS"/>
</dbReference>
<evidence type="ECO:0000313" key="3">
    <source>
        <dbReference type="EMBL" id="QCD82952.1"/>
    </source>
</evidence>
<keyword evidence="4" id="KW-1185">Reference proteome</keyword>
<reference evidence="3 4" key="1">
    <citation type="submission" date="2019-04" db="EMBL/GenBank/DDBJ databases">
        <title>An improved genome assembly and genetic linkage map for asparagus bean, Vigna unguiculata ssp. sesquipedialis.</title>
        <authorList>
            <person name="Xia Q."/>
            <person name="Zhang R."/>
            <person name="Dong Y."/>
        </authorList>
    </citation>
    <scope>NUCLEOTIDE SEQUENCE [LARGE SCALE GENOMIC DNA]</scope>
    <source>
        <tissue evidence="3">Leaf</tissue>
    </source>
</reference>
<sequence>MCEAKTLTLPLNSQVIPSGYLPRPPNKLRFNHNVSLTISITVGTPPQNVSMVIDTGSELSWLHCNNHTNTNRLMPDPFFNPNASSTYSSIPCSSSTCMIQTRDFPILASCDSKNLCHATLSYATRLRKRRGRRMVREI</sequence>
<dbReference type="EMBL" id="CP039346">
    <property type="protein sequence ID" value="QCD82952.1"/>
    <property type="molecule type" value="Genomic_DNA"/>
</dbReference>
<dbReference type="InterPro" id="IPR021109">
    <property type="entry name" value="Peptidase_aspartic_dom_sf"/>
</dbReference>
<dbReference type="Gene3D" id="2.40.70.10">
    <property type="entry name" value="Acid Proteases"/>
    <property type="match status" value="1"/>
</dbReference>
<dbReference type="PROSITE" id="PS00141">
    <property type="entry name" value="ASP_PROTEASE"/>
    <property type="match status" value="1"/>
</dbReference>
<dbReference type="SUPFAM" id="SSF50630">
    <property type="entry name" value="Acid proteases"/>
    <property type="match status" value="1"/>
</dbReference>
<feature type="domain" description="Peptidase A1" evidence="2">
    <location>
        <begin position="36"/>
        <end position="138"/>
    </location>
</feature>
<protein>
    <recommendedName>
        <fullName evidence="2">Peptidase A1 domain-containing protein</fullName>
    </recommendedName>
</protein>
<evidence type="ECO:0000313" key="4">
    <source>
        <dbReference type="Proteomes" id="UP000501690"/>
    </source>
</evidence>
<evidence type="ECO:0000256" key="1">
    <source>
        <dbReference type="ARBA" id="ARBA00007447"/>
    </source>
</evidence>
<dbReference type="InterPro" id="IPR033121">
    <property type="entry name" value="PEPTIDASE_A1"/>
</dbReference>
<dbReference type="PANTHER" id="PTHR47965:SF77">
    <property type="entry name" value="ASPARTIC PROTEINASE PCS1"/>
    <property type="match status" value="1"/>
</dbReference>
<dbReference type="Pfam" id="PF14543">
    <property type="entry name" value="TAXi_N"/>
    <property type="match status" value="1"/>
</dbReference>
<dbReference type="AlphaFoldDB" id="A0A4D6L365"/>
<dbReference type="Proteomes" id="UP000501690">
    <property type="component" value="Linkage Group LG2"/>
</dbReference>
<dbReference type="PROSITE" id="PS51767">
    <property type="entry name" value="PEPTIDASE_A1"/>
    <property type="match status" value="1"/>
</dbReference>
<gene>
    <name evidence="3" type="ORF">DEO72_LG2g3294</name>
</gene>
<dbReference type="GO" id="GO:0006508">
    <property type="term" value="P:proteolysis"/>
    <property type="evidence" value="ECO:0007669"/>
    <property type="project" value="InterPro"/>
</dbReference>
<dbReference type="InterPro" id="IPR032861">
    <property type="entry name" value="TAXi_N"/>
</dbReference>
<dbReference type="GO" id="GO:0004190">
    <property type="term" value="F:aspartic-type endopeptidase activity"/>
    <property type="evidence" value="ECO:0007669"/>
    <property type="project" value="InterPro"/>
</dbReference>
<evidence type="ECO:0000259" key="2">
    <source>
        <dbReference type="PROSITE" id="PS51767"/>
    </source>
</evidence>
<proteinExistence type="inferred from homology"/>
<dbReference type="InterPro" id="IPR001461">
    <property type="entry name" value="Aspartic_peptidase_A1"/>
</dbReference>
<dbReference type="PANTHER" id="PTHR47965">
    <property type="entry name" value="ASPARTYL PROTEASE-RELATED"/>
    <property type="match status" value="1"/>
</dbReference>
<accession>A0A4D6L365</accession>